<organism evidence="1 2">
    <name type="scientific">Cryptosporidium xiaoi</name>
    <dbReference type="NCBI Taxonomy" id="659607"/>
    <lineage>
        <taxon>Eukaryota</taxon>
        <taxon>Sar</taxon>
        <taxon>Alveolata</taxon>
        <taxon>Apicomplexa</taxon>
        <taxon>Conoidasida</taxon>
        <taxon>Coccidia</taxon>
        <taxon>Eucoccidiorida</taxon>
        <taxon>Eimeriorina</taxon>
        <taxon>Cryptosporidiidae</taxon>
        <taxon>Cryptosporidium</taxon>
    </lineage>
</organism>
<evidence type="ECO:0000313" key="1">
    <source>
        <dbReference type="EMBL" id="KAK6588942.1"/>
    </source>
</evidence>
<protein>
    <submittedName>
        <fullName evidence="1">Uncharacterized protein</fullName>
    </submittedName>
</protein>
<dbReference type="Proteomes" id="UP001311799">
    <property type="component" value="Unassembled WGS sequence"/>
</dbReference>
<name>A0AAV9XYG6_9CRYT</name>
<reference evidence="1 2" key="1">
    <citation type="submission" date="2023-10" db="EMBL/GenBank/DDBJ databases">
        <title>Comparative genomics analysis reveals potential genetic determinants of host preference in Cryptosporidium xiaoi.</title>
        <authorList>
            <person name="Xiao L."/>
            <person name="Li J."/>
        </authorList>
    </citation>
    <scope>NUCLEOTIDE SEQUENCE [LARGE SCALE GENOMIC DNA]</scope>
    <source>
        <strain evidence="1 2">52996</strain>
    </source>
</reference>
<accession>A0AAV9XYG6</accession>
<dbReference type="EMBL" id="JAWDEY010000019">
    <property type="protein sequence ID" value="KAK6588942.1"/>
    <property type="molecule type" value="Genomic_DNA"/>
</dbReference>
<comment type="caution">
    <text evidence="1">The sequence shown here is derived from an EMBL/GenBank/DDBJ whole genome shotgun (WGS) entry which is preliminary data.</text>
</comment>
<gene>
    <name evidence="1" type="ORF">RS030_273680</name>
</gene>
<proteinExistence type="predicted"/>
<evidence type="ECO:0000313" key="2">
    <source>
        <dbReference type="Proteomes" id="UP001311799"/>
    </source>
</evidence>
<keyword evidence="2" id="KW-1185">Reference proteome</keyword>
<sequence>MGSEISCQLNSTGDICYNQAVVYNASIPELLNNYYIFNNEVSKVKDKEEYFFSCLNENEEVAGSLVCDLSTNATISCGKKMMSFNHNDSCAFGFMFKTNETLIFQSNDLNKPIISFPSISNQVKLYSTYYDLESEDRWALREGYKGGEFESFAIETFDLKNGWNGEYLIVKNSSLIEFPTIDENKNDYILDNNGSLSFILPIDAVNNGNVQLSLLNGDDNPIITLVISKCCSKLIDVKNNIMDKHSFISDNINIKSMNLTISWISPMLFLYESTSMKPLSVLTSINEIIPTKAKLVDKSNNNEIITDWYLKKYSNSIDPNYCVLMSDNTCKSSEINISGNLYSDSQYLRYGFMFSSILAPYVMDIKKNSNKLASVTFKQNSIIISSSSETISIILKDQLEDGDWVSGDIFILSKNIHRAINDDIYITCKEYSDSCLISQNNNWMSKISLESILRYAYLKKEAIVYEIDGEADSSIESQIKDEYYIYISYKNCIIAKLGTSDNYINNVQVKNSENVATLIYWRINTGISPSVAVPSDKLTTIKNFINNNSTQ</sequence>
<dbReference type="AlphaFoldDB" id="A0AAV9XYG6"/>